<proteinExistence type="inferred from homology"/>
<evidence type="ECO:0000256" key="5">
    <source>
        <dbReference type="ARBA" id="ARBA00022692"/>
    </source>
</evidence>
<name>A0ABW7ND87_9BACT</name>
<comment type="subcellular location">
    <subcellularLocation>
        <location evidence="1">Cell outer membrane</location>
    </subcellularLocation>
</comment>
<comment type="caution">
    <text evidence="9">The sequence shown here is derived from an EMBL/GenBank/DDBJ whole genome shotgun (WGS) entry which is preliminary data.</text>
</comment>
<dbReference type="Gene3D" id="1.20.1600.10">
    <property type="entry name" value="Outer membrane efflux proteins (OEP)"/>
    <property type="match status" value="1"/>
</dbReference>
<evidence type="ECO:0000256" key="1">
    <source>
        <dbReference type="ARBA" id="ARBA00004442"/>
    </source>
</evidence>
<protein>
    <submittedName>
        <fullName evidence="9">TolC family protein</fullName>
    </submittedName>
</protein>
<evidence type="ECO:0000256" key="6">
    <source>
        <dbReference type="ARBA" id="ARBA00023136"/>
    </source>
</evidence>
<evidence type="ECO:0000256" key="3">
    <source>
        <dbReference type="ARBA" id="ARBA00022448"/>
    </source>
</evidence>
<dbReference type="Pfam" id="PF02321">
    <property type="entry name" value="OEP"/>
    <property type="match status" value="2"/>
</dbReference>
<sequence>MRIALVISICYLFALLPVNIQAQALQSYQQQALAQNPSLQAKYKEFEAAMTKVNQVNSLPDPTISIGYFISPVETRLGPQRARLSLTQMFPWFGTLKAQGDATALQAEATYEQFLNAQYRIKFEVAKAYFPLVELDRLIVIQKKNLRVLYDWKQLVITQYENGKISLADVLRLGVFIQEMETELDLMQGREKPLTVGFNRLLNREDTATIEVDQVLAPTLTTLPQEVNWCNHPMVREYGKRIDSREKQALAIQKQSLPKIGAGIDYVMISERTDMSVPDSGKDALMPMVSMSIPIFRKKYTSAIKETQLQVEGYQQAIMATQNDLTSQYEQLIYEAQRENELIHLYGIQTIETEKIQQLMLTAFSNSGQDLDELLRIQMQLLTYQMKQVKAETRLHVINENINYLLAGSL</sequence>
<keyword evidence="10" id="KW-1185">Reference proteome</keyword>
<dbReference type="PANTHER" id="PTHR30026">
    <property type="entry name" value="OUTER MEMBRANE PROTEIN TOLC"/>
    <property type="match status" value="1"/>
</dbReference>
<keyword evidence="7" id="KW-0998">Cell outer membrane</keyword>
<accession>A0ABW7ND87</accession>
<dbReference type="RefSeq" id="WP_395417797.1">
    <property type="nucleotide sequence ID" value="NZ_JBIPKE010000017.1"/>
</dbReference>
<evidence type="ECO:0000256" key="4">
    <source>
        <dbReference type="ARBA" id="ARBA00022452"/>
    </source>
</evidence>
<keyword evidence="3" id="KW-0813">Transport</keyword>
<evidence type="ECO:0000313" key="10">
    <source>
        <dbReference type="Proteomes" id="UP001610063"/>
    </source>
</evidence>
<evidence type="ECO:0000256" key="2">
    <source>
        <dbReference type="ARBA" id="ARBA00007613"/>
    </source>
</evidence>
<gene>
    <name evidence="9" type="ORF">ACHKAR_13455</name>
</gene>
<evidence type="ECO:0000256" key="8">
    <source>
        <dbReference type="SAM" id="SignalP"/>
    </source>
</evidence>
<dbReference type="InterPro" id="IPR003423">
    <property type="entry name" value="OMP_efflux"/>
</dbReference>
<dbReference type="InterPro" id="IPR051906">
    <property type="entry name" value="TolC-like"/>
</dbReference>
<organism evidence="9 10">
    <name type="scientific">Marinoscillum luteum</name>
    <dbReference type="NCBI Taxonomy" id="861051"/>
    <lineage>
        <taxon>Bacteria</taxon>
        <taxon>Pseudomonadati</taxon>
        <taxon>Bacteroidota</taxon>
        <taxon>Cytophagia</taxon>
        <taxon>Cytophagales</taxon>
        <taxon>Reichenbachiellaceae</taxon>
        <taxon>Marinoscillum</taxon>
    </lineage>
</organism>
<feature type="signal peptide" evidence="8">
    <location>
        <begin position="1"/>
        <end position="22"/>
    </location>
</feature>
<dbReference type="PANTHER" id="PTHR30026:SF20">
    <property type="entry name" value="OUTER MEMBRANE PROTEIN TOLC"/>
    <property type="match status" value="1"/>
</dbReference>
<reference evidence="9 10" key="1">
    <citation type="journal article" date="2013" name="Int. J. Syst. Evol. Microbiol.">
        <title>Marinoscillum luteum sp. nov., isolated from marine sediment.</title>
        <authorList>
            <person name="Cha I.T."/>
            <person name="Park S.J."/>
            <person name="Kim S.J."/>
            <person name="Kim J.G."/>
            <person name="Jung M.Y."/>
            <person name="Shin K.S."/>
            <person name="Kwon K.K."/>
            <person name="Yang S.H."/>
            <person name="Seo Y.S."/>
            <person name="Rhee S.K."/>
        </authorList>
    </citation>
    <scope>NUCLEOTIDE SEQUENCE [LARGE SCALE GENOMIC DNA]</scope>
    <source>
        <strain evidence="9 10">KCTC 23939</strain>
    </source>
</reference>
<dbReference type="Proteomes" id="UP001610063">
    <property type="component" value="Unassembled WGS sequence"/>
</dbReference>
<evidence type="ECO:0000313" key="9">
    <source>
        <dbReference type="EMBL" id="MFH6984454.1"/>
    </source>
</evidence>
<keyword evidence="8" id="KW-0732">Signal</keyword>
<keyword evidence="5" id="KW-0812">Transmembrane</keyword>
<comment type="similarity">
    <text evidence="2">Belongs to the outer membrane factor (OMF) (TC 1.B.17) family.</text>
</comment>
<dbReference type="SUPFAM" id="SSF56954">
    <property type="entry name" value="Outer membrane efflux proteins (OEP)"/>
    <property type="match status" value="1"/>
</dbReference>
<dbReference type="EMBL" id="JBIPKE010000017">
    <property type="protein sequence ID" value="MFH6984454.1"/>
    <property type="molecule type" value="Genomic_DNA"/>
</dbReference>
<keyword evidence="4" id="KW-1134">Transmembrane beta strand</keyword>
<keyword evidence="6" id="KW-0472">Membrane</keyword>
<feature type="chain" id="PRO_5046952968" evidence="8">
    <location>
        <begin position="23"/>
        <end position="410"/>
    </location>
</feature>
<evidence type="ECO:0000256" key="7">
    <source>
        <dbReference type="ARBA" id="ARBA00023237"/>
    </source>
</evidence>